<evidence type="ECO:0000256" key="1">
    <source>
        <dbReference type="SAM" id="MobiDB-lite"/>
    </source>
</evidence>
<organism evidence="3 4">
    <name type="scientific">Prevotella lacticifex</name>
    <dbReference type="NCBI Taxonomy" id="2854755"/>
    <lineage>
        <taxon>Bacteria</taxon>
        <taxon>Pseudomonadati</taxon>
        <taxon>Bacteroidota</taxon>
        <taxon>Bacteroidia</taxon>
        <taxon>Bacteroidales</taxon>
        <taxon>Prevotellaceae</taxon>
        <taxon>Prevotella</taxon>
    </lineage>
</organism>
<name>A0A9R1CB56_9BACT</name>
<comment type="caution">
    <text evidence="3">The sequence shown here is derived from an EMBL/GenBank/DDBJ whole genome shotgun (WGS) entry which is preliminary data.</text>
</comment>
<evidence type="ECO:0000313" key="4">
    <source>
        <dbReference type="Proteomes" id="UP000825483"/>
    </source>
</evidence>
<keyword evidence="4" id="KW-1185">Reference proteome</keyword>
<dbReference type="EMBL" id="BPUB01000002">
    <property type="protein sequence ID" value="GJG59312.1"/>
    <property type="molecule type" value="Genomic_DNA"/>
</dbReference>
<protein>
    <recommendedName>
        <fullName evidence="2">SPOR domain-containing protein</fullName>
    </recommendedName>
</protein>
<proteinExistence type="predicted"/>
<reference evidence="3" key="1">
    <citation type="journal article" date="2022" name="Int. J. Syst. Evol. Microbiol.">
        <title>Prevotella lacticifex sp. nov., isolated from the rumen of cows.</title>
        <authorList>
            <person name="Shinkai T."/>
            <person name="Ikeyama N."/>
            <person name="Kumagai M."/>
            <person name="Ohmori H."/>
            <person name="Sakamoto M."/>
            <person name="Ohkuma M."/>
            <person name="Mitsumori M."/>
        </authorList>
    </citation>
    <scope>NUCLEOTIDE SEQUENCE</scope>
    <source>
        <strain evidence="3">R5076</strain>
    </source>
</reference>
<dbReference type="Pfam" id="PF05036">
    <property type="entry name" value="SPOR"/>
    <property type="match status" value="1"/>
</dbReference>
<dbReference type="Proteomes" id="UP000825483">
    <property type="component" value="Unassembled WGS sequence"/>
</dbReference>
<dbReference type="GO" id="GO:0042834">
    <property type="term" value="F:peptidoglycan binding"/>
    <property type="evidence" value="ECO:0007669"/>
    <property type="project" value="InterPro"/>
</dbReference>
<gene>
    <name evidence="3" type="ORF">PRLR5076_21630</name>
</gene>
<dbReference type="InterPro" id="IPR007730">
    <property type="entry name" value="SPOR-like_dom"/>
</dbReference>
<dbReference type="AlphaFoldDB" id="A0A9R1CB56"/>
<feature type="region of interest" description="Disordered" evidence="1">
    <location>
        <begin position="20"/>
        <end position="61"/>
    </location>
</feature>
<evidence type="ECO:0000313" key="3">
    <source>
        <dbReference type="EMBL" id="GJG59312.1"/>
    </source>
</evidence>
<feature type="domain" description="SPOR" evidence="2">
    <location>
        <begin position="95"/>
        <end position="170"/>
    </location>
</feature>
<accession>A0A9R1CB56</accession>
<sequence>MLLALAPCNAQSVGHGADIDAQINNKPAAKQTPKKTKKPATESRPTVPEPPEAPANPTGGRRMKMVLRKIKVRKKTPEELAETKTKVTTGIHHEKGFRIQVYSGGNTRVARQEAERAGQRVKSVLPSQPVYVHFYSPRWSCRVGNFRTYNSALGALRQIRKVGYKGAIIIRSTITVRDVEYVDDEDIF</sequence>
<evidence type="ECO:0000259" key="2">
    <source>
        <dbReference type="Pfam" id="PF05036"/>
    </source>
</evidence>